<gene>
    <name evidence="2" type="ORF">JJQ90_13700</name>
</gene>
<feature type="domain" description="NADPH-dependent FMN reductase-like" evidence="1">
    <location>
        <begin position="2"/>
        <end position="159"/>
    </location>
</feature>
<reference evidence="2 3" key="1">
    <citation type="submission" date="2021-01" db="EMBL/GenBank/DDBJ databases">
        <title>Roseomonas sp. nov, a bacterium isolated from an oil production mixture in Yumen Oilfield.</title>
        <authorList>
            <person name="Wu D."/>
        </authorList>
    </citation>
    <scope>NUCLEOTIDE SEQUENCE [LARGE SCALE GENOMIC DNA]</scope>
    <source>
        <strain evidence="2 3">ROY-5-3</strain>
    </source>
</reference>
<dbReference type="PANTHER" id="PTHR30543">
    <property type="entry name" value="CHROMATE REDUCTASE"/>
    <property type="match status" value="1"/>
</dbReference>
<dbReference type="PANTHER" id="PTHR30543:SF21">
    <property type="entry name" value="NAD(P)H-DEPENDENT FMN REDUCTASE LOT6"/>
    <property type="match status" value="1"/>
</dbReference>
<dbReference type="InterPro" id="IPR050712">
    <property type="entry name" value="NAD(P)H-dep_reductase"/>
</dbReference>
<dbReference type="Pfam" id="PF03358">
    <property type="entry name" value="FMN_red"/>
    <property type="match status" value="1"/>
</dbReference>
<protein>
    <submittedName>
        <fullName evidence="2">NAD(P)H-dependent oxidoreductase</fullName>
    </submittedName>
</protein>
<sequence length="196" mass="20588">MTRIIGICGSLRAASYNRGLLRACATLLPEGASLEVVEIGDLPLMNEDLEKPGWPQAVQRLRRAVWPAEALLIACPEYNAGIPAPLKNAIDWLSRAEGLGGTTATAGETRRTPLAGLPTAIIGASPGMLGTARAQQHLRMSLQSIGTLVMPGPEAFVAGARGKFDEESNLVDEPSRAAVGRVLAGLVAWTARLKAS</sequence>
<dbReference type="RefSeq" id="WP_216876244.1">
    <property type="nucleotide sequence ID" value="NZ_JAERQM010000003.1"/>
</dbReference>
<name>A0ABS6H7U8_9PROT</name>
<proteinExistence type="predicted"/>
<dbReference type="Proteomes" id="UP000689967">
    <property type="component" value="Unassembled WGS sequence"/>
</dbReference>
<dbReference type="EMBL" id="JAERQM010000003">
    <property type="protein sequence ID" value="MBU8544770.1"/>
    <property type="molecule type" value="Genomic_DNA"/>
</dbReference>
<accession>A0ABS6H7U8</accession>
<evidence type="ECO:0000259" key="1">
    <source>
        <dbReference type="Pfam" id="PF03358"/>
    </source>
</evidence>
<dbReference type="InterPro" id="IPR005025">
    <property type="entry name" value="FMN_Rdtase-like_dom"/>
</dbReference>
<evidence type="ECO:0000313" key="2">
    <source>
        <dbReference type="EMBL" id="MBU8544770.1"/>
    </source>
</evidence>
<organism evidence="2 3">
    <name type="scientific">Falsiroseomonas oleicola</name>
    <dbReference type="NCBI Taxonomy" id="2801474"/>
    <lineage>
        <taxon>Bacteria</taxon>
        <taxon>Pseudomonadati</taxon>
        <taxon>Pseudomonadota</taxon>
        <taxon>Alphaproteobacteria</taxon>
        <taxon>Acetobacterales</taxon>
        <taxon>Roseomonadaceae</taxon>
        <taxon>Falsiroseomonas</taxon>
    </lineage>
</organism>
<keyword evidence="3" id="KW-1185">Reference proteome</keyword>
<comment type="caution">
    <text evidence="2">The sequence shown here is derived from an EMBL/GenBank/DDBJ whole genome shotgun (WGS) entry which is preliminary data.</text>
</comment>
<evidence type="ECO:0000313" key="3">
    <source>
        <dbReference type="Proteomes" id="UP000689967"/>
    </source>
</evidence>